<feature type="transmembrane region" description="Helical" evidence="1">
    <location>
        <begin position="58"/>
        <end position="76"/>
    </location>
</feature>
<sequence length="264" mass="29123">MTPVLRIDWELLWDPARWGGVFSLVALIMGFNVLGLGLHGSQANQWNVLFSLVNNPFVAMILLPMLFLILILDLAWRDMQTWQASIWVRIPNRLSWWIAKMIILAGAALAYVAGIFSLGILIGVLVAPFQNGWSRLTFRPGSFTQTLAGHGLSPEMALLWSGVLLWGALVGFGLIGMSLSLWGRGIAGAGAMMAASTFAAYGLWVVHPSWGIWFPSFQGVLSAHAGFDPRLPRYFRVVWSLQWDGLWVLVSAITGAWRMATALL</sequence>
<comment type="caution">
    <text evidence="2">The sequence shown here is derived from an EMBL/GenBank/DDBJ whole genome shotgun (WGS) entry which is preliminary data.</text>
</comment>
<name>A0A2T2WM15_9FIRM</name>
<feature type="transmembrane region" description="Helical" evidence="1">
    <location>
        <begin position="186"/>
        <end position="204"/>
    </location>
</feature>
<dbReference type="AlphaFoldDB" id="A0A2T2WM15"/>
<dbReference type="EMBL" id="PXYT01000096">
    <property type="protein sequence ID" value="PSR23278.1"/>
    <property type="molecule type" value="Genomic_DNA"/>
</dbReference>
<evidence type="ECO:0000313" key="2">
    <source>
        <dbReference type="EMBL" id="PSR23278.1"/>
    </source>
</evidence>
<reference evidence="2 3" key="1">
    <citation type="journal article" date="2014" name="BMC Genomics">
        <title>Comparison of environmental and isolate Sulfobacillus genomes reveals diverse carbon, sulfur, nitrogen, and hydrogen metabolisms.</title>
        <authorList>
            <person name="Justice N.B."/>
            <person name="Norman A."/>
            <person name="Brown C.T."/>
            <person name="Singh A."/>
            <person name="Thomas B.C."/>
            <person name="Banfield J.F."/>
        </authorList>
    </citation>
    <scope>NUCLEOTIDE SEQUENCE [LARGE SCALE GENOMIC DNA]</scope>
    <source>
        <strain evidence="2">AMDSBA1</strain>
    </source>
</reference>
<feature type="transmembrane region" description="Helical" evidence="1">
    <location>
        <begin position="97"/>
        <end position="127"/>
    </location>
</feature>
<accession>A0A2T2WM15</accession>
<evidence type="ECO:0000256" key="1">
    <source>
        <dbReference type="SAM" id="Phobius"/>
    </source>
</evidence>
<keyword evidence="1" id="KW-0812">Transmembrane</keyword>
<keyword evidence="1" id="KW-1133">Transmembrane helix</keyword>
<dbReference type="Proteomes" id="UP000242699">
    <property type="component" value="Unassembled WGS sequence"/>
</dbReference>
<keyword evidence="1" id="KW-0472">Membrane</keyword>
<feature type="transmembrane region" description="Helical" evidence="1">
    <location>
        <begin position="157"/>
        <end position="179"/>
    </location>
</feature>
<gene>
    <name evidence="2" type="ORF">C7B43_20240</name>
</gene>
<protein>
    <submittedName>
        <fullName evidence="2">Uncharacterized protein</fullName>
    </submittedName>
</protein>
<organism evidence="2 3">
    <name type="scientific">Sulfobacillus benefaciens</name>
    <dbReference type="NCBI Taxonomy" id="453960"/>
    <lineage>
        <taxon>Bacteria</taxon>
        <taxon>Bacillati</taxon>
        <taxon>Bacillota</taxon>
        <taxon>Clostridia</taxon>
        <taxon>Eubacteriales</taxon>
        <taxon>Clostridiales Family XVII. Incertae Sedis</taxon>
        <taxon>Sulfobacillus</taxon>
    </lineage>
</organism>
<feature type="transmembrane region" description="Helical" evidence="1">
    <location>
        <begin position="21"/>
        <end position="38"/>
    </location>
</feature>
<feature type="transmembrane region" description="Helical" evidence="1">
    <location>
        <begin position="239"/>
        <end position="260"/>
    </location>
</feature>
<proteinExistence type="predicted"/>
<evidence type="ECO:0000313" key="3">
    <source>
        <dbReference type="Proteomes" id="UP000242699"/>
    </source>
</evidence>